<gene>
    <name evidence="2" type="ORF">OCU04_006103</name>
</gene>
<keyword evidence="3" id="KW-1185">Reference proteome</keyword>
<comment type="caution">
    <text evidence="2">The sequence shown here is derived from an EMBL/GenBank/DDBJ whole genome shotgun (WGS) entry which is preliminary data.</text>
</comment>
<proteinExistence type="predicted"/>
<feature type="region of interest" description="Disordered" evidence="1">
    <location>
        <begin position="1"/>
        <end position="70"/>
    </location>
</feature>
<feature type="compositionally biased region" description="Polar residues" evidence="1">
    <location>
        <begin position="50"/>
        <end position="61"/>
    </location>
</feature>
<reference evidence="2" key="1">
    <citation type="submission" date="2022-11" db="EMBL/GenBank/DDBJ databases">
        <title>Genome Resource of Sclerotinia nivalis Strain SnTB1, a Plant Pathogen Isolated from American Ginseng.</title>
        <authorList>
            <person name="Fan S."/>
        </authorList>
    </citation>
    <scope>NUCLEOTIDE SEQUENCE</scope>
    <source>
        <strain evidence="2">SnTB1</strain>
    </source>
</reference>
<name>A0A9X0DJ25_9HELO</name>
<dbReference type="AlphaFoldDB" id="A0A9X0DJ25"/>
<protein>
    <submittedName>
        <fullName evidence="2">Uncharacterized protein</fullName>
    </submittedName>
</protein>
<sequence length="70" mass="7611">MDNSSGNAEEKPHSGTVHEPLDPQGLDEKVISPSRRNEEHISVSKDDTIPNLNSRTTTSAELPSVLLFAN</sequence>
<feature type="compositionally biased region" description="Basic and acidic residues" evidence="1">
    <location>
        <begin position="26"/>
        <end position="48"/>
    </location>
</feature>
<organism evidence="2 3">
    <name type="scientific">Sclerotinia nivalis</name>
    <dbReference type="NCBI Taxonomy" id="352851"/>
    <lineage>
        <taxon>Eukaryota</taxon>
        <taxon>Fungi</taxon>
        <taxon>Dikarya</taxon>
        <taxon>Ascomycota</taxon>
        <taxon>Pezizomycotina</taxon>
        <taxon>Leotiomycetes</taxon>
        <taxon>Helotiales</taxon>
        <taxon>Sclerotiniaceae</taxon>
        <taxon>Sclerotinia</taxon>
    </lineage>
</organism>
<evidence type="ECO:0000313" key="2">
    <source>
        <dbReference type="EMBL" id="KAJ8065416.1"/>
    </source>
</evidence>
<accession>A0A9X0DJ25</accession>
<evidence type="ECO:0000313" key="3">
    <source>
        <dbReference type="Proteomes" id="UP001152300"/>
    </source>
</evidence>
<dbReference type="EMBL" id="JAPEIS010000006">
    <property type="protein sequence ID" value="KAJ8065416.1"/>
    <property type="molecule type" value="Genomic_DNA"/>
</dbReference>
<dbReference type="Proteomes" id="UP001152300">
    <property type="component" value="Unassembled WGS sequence"/>
</dbReference>
<evidence type="ECO:0000256" key="1">
    <source>
        <dbReference type="SAM" id="MobiDB-lite"/>
    </source>
</evidence>